<dbReference type="Proteomes" id="UP000765160">
    <property type="component" value="Unassembled WGS sequence"/>
</dbReference>
<evidence type="ECO:0000313" key="2">
    <source>
        <dbReference type="Proteomes" id="UP000765160"/>
    </source>
</evidence>
<protein>
    <submittedName>
        <fullName evidence="1">Uncharacterized protein</fullName>
    </submittedName>
</protein>
<organism evidence="1 2">
    <name type="scientific">Falsiroseomonas frigidaquae</name>
    <dbReference type="NCBI Taxonomy" id="487318"/>
    <lineage>
        <taxon>Bacteria</taxon>
        <taxon>Pseudomonadati</taxon>
        <taxon>Pseudomonadota</taxon>
        <taxon>Alphaproteobacteria</taxon>
        <taxon>Acetobacterales</taxon>
        <taxon>Roseomonadaceae</taxon>
        <taxon>Falsiroseomonas</taxon>
    </lineage>
</organism>
<proteinExistence type="predicted"/>
<keyword evidence="2" id="KW-1185">Reference proteome</keyword>
<evidence type="ECO:0000313" key="1">
    <source>
        <dbReference type="EMBL" id="NKE48427.1"/>
    </source>
</evidence>
<comment type="caution">
    <text evidence="1">The sequence shown here is derived from an EMBL/GenBank/DDBJ whole genome shotgun (WGS) entry which is preliminary data.</text>
</comment>
<name>A0ABX1F7Z8_9PROT</name>
<gene>
    <name evidence="1" type="ORF">HB662_26880</name>
</gene>
<sequence>MSEHETLRALAPAENTPQAIRTAITRAETEHAATLARVAQVNGSLPDLLLRATDAELNAAGAEAAAQQRQADRIGVFLGVLRTRLAQVLADETAAEKLRRQSEVVDAINLANGMAGDFAKWMRDEYPKHAGIIAKAMEAEAAAIEAWRRARNLMQVRHAEMGDTPLPTLETAGSMLGAPKGWAHVIGEDVVLPAPIGGTLVNARVPPVWLPVRTRGFG</sequence>
<accession>A0ABX1F7Z8</accession>
<dbReference type="EMBL" id="JAAVTX010000009">
    <property type="protein sequence ID" value="NKE48427.1"/>
    <property type="molecule type" value="Genomic_DNA"/>
</dbReference>
<reference evidence="1 2" key="1">
    <citation type="submission" date="2020-03" db="EMBL/GenBank/DDBJ databases">
        <title>Roseomonas selenitidurans sp. nov. isolated from soil.</title>
        <authorList>
            <person name="Liu H."/>
        </authorList>
    </citation>
    <scope>NUCLEOTIDE SEQUENCE [LARGE SCALE GENOMIC DNA]</scope>
    <source>
        <strain evidence="1 2">JCM 15073</strain>
    </source>
</reference>
<dbReference type="RefSeq" id="WP_168054791.1">
    <property type="nucleotide sequence ID" value="NZ_JAATJR010000009.1"/>
</dbReference>